<keyword evidence="10" id="KW-0539">Nucleus</keyword>
<reference evidence="14 15" key="1">
    <citation type="submission" date="2015-12" db="EMBL/GenBank/DDBJ databases">
        <title>The genome of Folsomia candida.</title>
        <authorList>
            <person name="Faddeeva A."/>
            <person name="Derks M.F."/>
            <person name="Anvar Y."/>
            <person name="Smit S."/>
            <person name="Van Straalen N."/>
            <person name="Roelofs D."/>
        </authorList>
    </citation>
    <scope>NUCLEOTIDE SEQUENCE [LARGE SCALE GENOMIC DNA]</scope>
    <source>
        <strain evidence="14 15">VU population</strain>
        <tissue evidence="14">Whole body</tissue>
    </source>
</reference>
<protein>
    <recommendedName>
        <fullName evidence="3">tRNA (cytosine(34)-C(5))-methyltransferase</fullName>
        <ecNumber evidence="3">2.1.1.203</ecNumber>
    </recommendedName>
</protein>
<feature type="compositionally biased region" description="Polar residues" evidence="12">
    <location>
        <begin position="432"/>
        <end position="444"/>
    </location>
</feature>
<dbReference type="PRINTS" id="PR02008">
    <property type="entry name" value="RCMTFAMILY"/>
</dbReference>
<dbReference type="PROSITE" id="PS51686">
    <property type="entry name" value="SAM_MT_RSMB_NOP"/>
    <property type="match status" value="1"/>
</dbReference>
<evidence type="ECO:0000313" key="15">
    <source>
        <dbReference type="Proteomes" id="UP000198287"/>
    </source>
</evidence>
<keyword evidence="6 11" id="KW-0808">Transferase</keyword>
<dbReference type="OMA" id="QLFTEYV"/>
<evidence type="ECO:0000256" key="1">
    <source>
        <dbReference type="ARBA" id="ARBA00004123"/>
    </source>
</evidence>
<comment type="similarity">
    <text evidence="2 11">Belongs to the class I-like SAM-binding methyltransferase superfamily. RsmB/NOP family.</text>
</comment>
<dbReference type="Pfam" id="PF25378">
    <property type="entry name" value="PUA_NSUN2"/>
    <property type="match status" value="1"/>
</dbReference>
<dbReference type="PROSITE" id="PS01153">
    <property type="entry name" value="NOL1_NOP2_SUN"/>
    <property type="match status" value="1"/>
</dbReference>
<feature type="region of interest" description="Disordered" evidence="12">
    <location>
        <begin position="665"/>
        <end position="691"/>
    </location>
</feature>
<dbReference type="InterPro" id="IPR049560">
    <property type="entry name" value="MeTrfase_RsmB-F_NOP2_cat"/>
</dbReference>
<evidence type="ECO:0000256" key="4">
    <source>
        <dbReference type="ARBA" id="ARBA00022555"/>
    </source>
</evidence>
<dbReference type="InterPro" id="IPR057286">
    <property type="entry name" value="PUA_NSUN2"/>
</dbReference>
<dbReference type="GO" id="GO:0005634">
    <property type="term" value="C:nucleus"/>
    <property type="evidence" value="ECO:0007669"/>
    <property type="project" value="UniProtKB-SubCell"/>
</dbReference>
<keyword evidence="9 11" id="KW-0694">RNA-binding</keyword>
<dbReference type="InterPro" id="IPR018314">
    <property type="entry name" value="RsmB/NOL1/NOP2-like_CS"/>
</dbReference>
<dbReference type="Proteomes" id="UP000198287">
    <property type="component" value="Unassembled WGS sequence"/>
</dbReference>
<keyword evidence="7 11" id="KW-0949">S-adenosyl-L-methionine</keyword>
<dbReference type="EC" id="2.1.1.203" evidence="3"/>
<dbReference type="InterPro" id="IPR023267">
    <property type="entry name" value="RCMT"/>
</dbReference>
<evidence type="ECO:0000256" key="3">
    <source>
        <dbReference type="ARBA" id="ARBA00012629"/>
    </source>
</evidence>
<feature type="compositionally biased region" description="Basic residues" evidence="12">
    <location>
        <begin position="1"/>
        <end position="13"/>
    </location>
</feature>
<dbReference type="GO" id="GO:0030488">
    <property type="term" value="P:tRNA methylation"/>
    <property type="evidence" value="ECO:0007669"/>
    <property type="project" value="TreeGrafter"/>
</dbReference>
<name>A0A226DDJ5_FOLCA</name>
<dbReference type="InterPro" id="IPR001678">
    <property type="entry name" value="MeTrfase_RsmB-F_NOP2_dom"/>
</dbReference>
<evidence type="ECO:0000256" key="9">
    <source>
        <dbReference type="ARBA" id="ARBA00022884"/>
    </source>
</evidence>
<dbReference type="AlphaFoldDB" id="A0A226DDJ5"/>
<accession>A0A226DDJ5</accession>
<dbReference type="PRINTS" id="PR02011">
    <property type="entry name" value="RCMTNCL1"/>
</dbReference>
<dbReference type="InterPro" id="IPR023270">
    <property type="entry name" value="RCMT_NCL1"/>
</dbReference>
<feature type="region of interest" description="Disordered" evidence="12">
    <location>
        <begin position="432"/>
        <end position="463"/>
    </location>
</feature>
<feature type="binding site" evidence="11">
    <location>
        <position position="208"/>
    </location>
    <ligand>
        <name>S-adenosyl-L-methionine</name>
        <dbReference type="ChEBI" id="CHEBI:59789"/>
    </ligand>
</feature>
<evidence type="ECO:0000256" key="2">
    <source>
        <dbReference type="ARBA" id="ARBA00007494"/>
    </source>
</evidence>
<dbReference type="GO" id="GO:0000049">
    <property type="term" value="F:tRNA binding"/>
    <property type="evidence" value="ECO:0007669"/>
    <property type="project" value="UniProtKB-KW"/>
</dbReference>
<evidence type="ECO:0000256" key="6">
    <source>
        <dbReference type="ARBA" id="ARBA00022679"/>
    </source>
</evidence>
<comment type="caution">
    <text evidence="14">The sequence shown here is derived from an EMBL/GenBank/DDBJ whole genome shotgun (WGS) entry which is preliminary data.</text>
</comment>
<feature type="domain" description="SAM-dependent MTase RsmB/NOP-type" evidence="13">
    <location>
        <begin position="58"/>
        <end position="421"/>
    </location>
</feature>
<keyword evidence="4" id="KW-0820">tRNA-binding</keyword>
<evidence type="ECO:0000256" key="7">
    <source>
        <dbReference type="ARBA" id="ARBA00022691"/>
    </source>
</evidence>
<evidence type="ECO:0000256" key="12">
    <source>
        <dbReference type="SAM" id="MobiDB-lite"/>
    </source>
</evidence>
<comment type="subcellular location">
    <subcellularLocation>
        <location evidence="1">Nucleus</location>
    </subcellularLocation>
</comment>
<keyword evidence="8" id="KW-0819">tRNA processing</keyword>
<dbReference type="Gene3D" id="3.40.50.150">
    <property type="entry name" value="Vaccinia Virus protein VP39"/>
    <property type="match status" value="1"/>
</dbReference>
<gene>
    <name evidence="14" type="ORF">Fcan01_21479</name>
</gene>
<evidence type="ECO:0000256" key="8">
    <source>
        <dbReference type="ARBA" id="ARBA00022694"/>
    </source>
</evidence>
<evidence type="ECO:0000259" key="13">
    <source>
        <dbReference type="PROSITE" id="PS51686"/>
    </source>
</evidence>
<dbReference type="PANTHER" id="PTHR22808:SF1">
    <property type="entry name" value="RNA CYTOSINE-C(5)-METHYLTRANSFERASE NSUN2-RELATED"/>
    <property type="match status" value="1"/>
</dbReference>
<sequence length="706" mass="80098">MGKGKKRFKKNKGKAWDNRETNEKGVTKHYPDIIRENANFEKYYRMQNICPDEEFDQMMAMCRQSLPASFRITGSRSEAKAMLHIVENCLIKDIIEVGKSEDQQVEIKPFALPWYPGKTAWQINLTRNDIRRNEAYARFHNFLVWETESGNTSRQEAVSMIPPLALKVEPHHKVLDMCASPGSKTAQIIEMLHAEDSKPPEGYVIANDMDNKRCYMLVHQGKRLQSPAFVVTNHDASQFPELFYTGADGEKTPLKFDRVLCDVPCSGDGTIRKNIDIWKKWNCANSLSLQQVQYQILKRGMELLATNGLLVYSTCSLNPLEDEAVVCRMLKEAKGSVELMDIDLPHLKYLKGLSHWKVCDRDLNVYEKLEDVPQKWATTIHSGAFPPSPEEAPSLHLDKCLRILPHQQDTGGFFVALLRKTESLPWEASLTMNSESGSDLNNVDKSSSTSSDPPPAKKPKRMQGYKEDPYIFMSDDHEIWEDIKKFYSLDESMKSVNFIRRTEGGKIKNLYLTTDGVRNFVMSNDKSVKIVNVGVKALVRIDNKWSKCNFRLSQEGLPSLCSSIKGRRLHITKKDLMVMLEQTEEDKAPLLEQFTEKTQEAIKDMEGGSLVLICDFPIEGNGPRCYLELVGWKGAVSLRVYVQKSDRTHYLRLCGMPIPKYGVEKSSRQTPINGKEEANGVTENNGNPKDVKIDPVAGVGTDVILD</sequence>
<proteinExistence type="inferred from homology"/>
<comment type="caution">
    <text evidence="11">Lacks conserved residue(s) required for the propagation of feature annotation.</text>
</comment>
<keyword evidence="5 11" id="KW-0489">Methyltransferase</keyword>
<dbReference type="GO" id="GO:0005737">
    <property type="term" value="C:cytoplasm"/>
    <property type="evidence" value="ECO:0007669"/>
    <property type="project" value="TreeGrafter"/>
</dbReference>
<dbReference type="PANTHER" id="PTHR22808">
    <property type="entry name" value="NCL1 YEAST -RELATED NOL1/NOP2/FMU SUN DOMAIN-CONTAINING"/>
    <property type="match status" value="1"/>
</dbReference>
<dbReference type="Pfam" id="PF01189">
    <property type="entry name" value="Methyltr_RsmB-F"/>
    <property type="match status" value="1"/>
</dbReference>
<evidence type="ECO:0000256" key="11">
    <source>
        <dbReference type="PROSITE-ProRule" id="PRU01023"/>
    </source>
</evidence>
<dbReference type="SUPFAM" id="SSF53335">
    <property type="entry name" value="S-adenosyl-L-methionine-dependent methyltransferases"/>
    <property type="match status" value="1"/>
</dbReference>
<keyword evidence="15" id="KW-1185">Reference proteome</keyword>
<feature type="region of interest" description="Disordered" evidence="12">
    <location>
        <begin position="1"/>
        <end position="22"/>
    </location>
</feature>
<feature type="active site" description="Nucleophile" evidence="11">
    <location>
        <position position="315"/>
    </location>
</feature>
<evidence type="ECO:0000256" key="10">
    <source>
        <dbReference type="ARBA" id="ARBA00023242"/>
    </source>
</evidence>
<evidence type="ECO:0000313" key="14">
    <source>
        <dbReference type="EMBL" id="OXA43612.1"/>
    </source>
</evidence>
<organism evidence="14 15">
    <name type="scientific">Folsomia candida</name>
    <name type="common">Springtail</name>
    <dbReference type="NCBI Taxonomy" id="158441"/>
    <lineage>
        <taxon>Eukaryota</taxon>
        <taxon>Metazoa</taxon>
        <taxon>Ecdysozoa</taxon>
        <taxon>Arthropoda</taxon>
        <taxon>Hexapoda</taxon>
        <taxon>Collembola</taxon>
        <taxon>Entomobryomorpha</taxon>
        <taxon>Isotomoidea</taxon>
        <taxon>Isotomidae</taxon>
        <taxon>Proisotominae</taxon>
        <taxon>Folsomia</taxon>
    </lineage>
</organism>
<evidence type="ECO:0000256" key="5">
    <source>
        <dbReference type="ARBA" id="ARBA00022603"/>
    </source>
</evidence>
<dbReference type="InterPro" id="IPR029063">
    <property type="entry name" value="SAM-dependent_MTases_sf"/>
</dbReference>
<feature type="binding site" evidence="11">
    <location>
        <position position="262"/>
    </location>
    <ligand>
        <name>S-adenosyl-L-methionine</name>
        <dbReference type="ChEBI" id="CHEBI:59789"/>
    </ligand>
</feature>
<dbReference type="GO" id="GO:0016428">
    <property type="term" value="F:tRNA (cytidine-5-)-methyltransferase activity"/>
    <property type="evidence" value="ECO:0007669"/>
    <property type="project" value="InterPro"/>
</dbReference>
<dbReference type="OrthoDB" id="6093671at2759"/>
<dbReference type="InterPro" id="IPR057285">
    <property type="entry name" value="Pre-PUA_NSUN2"/>
</dbReference>
<dbReference type="EMBL" id="LNIX01000021">
    <property type="protein sequence ID" value="OXA43612.1"/>
    <property type="molecule type" value="Genomic_DNA"/>
</dbReference>
<feature type="binding site" evidence="11">
    <location>
        <position position="235"/>
    </location>
    <ligand>
        <name>S-adenosyl-L-methionine</name>
        <dbReference type="ChEBI" id="CHEBI:59789"/>
    </ligand>
</feature>
<dbReference type="STRING" id="158441.A0A226DDJ5"/>
<dbReference type="Pfam" id="PF25376">
    <property type="entry name" value="Pre-PUA_NSUN2"/>
    <property type="match status" value="1"/>
</dbReference>